<keyword evidence="13 24" id="KW-1133">Transmembrane helix</keyword>
<feature type="compositionally biased region" description="Gly residues" evidence="23">
    <location>
        <begin position="94"/>
        <end position="106"/>
    </location>
</feature>
<evidence type="ECO:0000256" key="7">
    <source>
        <dbReference type="ARBA" id="ARBA00022566"/>
    </source>
</evidence>
<keyword evidence="10" id="KW-0631">Potassium channel</keyword>
<evidence type="ECO:0000256" key="10">
    <source>
        <dbReference type="ARBA" id="ARBA00022826"/>
    </source>
</evidence>
<feature type="region of interest" description="Disordered" evidence="23">
    <location>
        <begin position="1020"/>
        <end position="1083"/>
    </location>
</feature>
<evidence type="ECO:0000256" key="16">
    <source>
        <dbReference type="ARBA" id="ARBA00023136"/>
    </source>
</evidence>
<evidence type="ECO:0000256" key="13">
    <source>
        <dbReference type="ARBA" id="ARBA00022989"/>
    </source>
</evidence>
<evidence type="ECO:0000256" key="22">
    <source>
        <dbReference type="ARBA" id="ARBA00036239"/>
    </source>
</evidence>
<evidence type="ECO:0000256" key="6">
    <source>
        <dbReference type="ARBA" id="ARBA00022538"/>
    </source>
</evidence>
<dbReference type="InterPro" id="IPR051413">
    <property type="entry name" value="K/Na_HCN_channel"/>
</dbReference>
<evidence type="ECO:0000256" key="15">
    <source>
        <dbReference type="ARBA" id="ARBA00023065"/>
    </source>
</evidence>
<evidence type="ECO:0000256" key="23">
    <source>
        <dbReference type="SAM" id="MobiDB-lite"/>
    </source>
</evidence>
<dbReference type="Pfam" id="PF08412">
    <property type="entry name" value="Ion_trans_N"/>
    <property type="match status" value="1"/>
</dbReference>
<reference evidence="27" key="1">
    <citation type="journal article" date="2018" name="PLoS ONE">
        <title>Chinook salmon (Oncorhynchus tshawytscha) genome and transcriptome.</title>
        <authorList>
            <person name="Christensen K.A."/>
            <person name="Leong J.S."/>
            <person name="Sakhrani D."/>
            <person name="Biagi C.A."/>
            <person name="Minkley D.R."/>
            <person name="Withler R.E."/>
            <person name="Rondeau E.B."/>
            <person name="Koop B.F."/>
            <person name="Devlin R.H."/>
        </authorList>
    </citation>
    <scope>NUCLEOTIDE SEQUENCE [LARGE SCALE GENOMIC DNA]</scope>
</reference>
<proteinExistence type="inferred from homology"/>
<feature type="compositionally biased region" description="Low complexity" evidence="23">
    <location>
        <begin position="51"/>
        <end position="60"/>
    </location>
</feature>
<evidence type="ECO:0000256" key="1">
    <source>
        <dbReference type="ARBA" id="ARBA00004651"/>
    </source>
</evidence>
<dbReference type="FunFam" id="1.10.287.70:FF:000031">
    <property type="entry name" value="Potassium/sodium hyperpolarization-activated cyclic nucleotide-gated channel 1, putative"/>
    <property type="match status" value="1"/>
</dbReference>
<dbReference type="GO" id="GO:0098855">
    <property type="term" value="C:HCN channel complex"/>
    <property type="evidence" value="ECO:0007669"/>
    <property type="project" value="TreeGrafter"/>
</dbReference>
<keyword evidence="20" id="KW-0407">Ion channel</keyword>
<dbReference type="Pfam" id="PF00520">
    <property type="entry name" value="Ion_trans"/>
    <property type="match status" value="1"/>
</dbReference>
<dbReference type="InterPro" id="IPR013621">
    <property type="entry name" value="Ion_trans_N"/>
</dbReference>
<dbReference type="GO" id="GO:0005272">
    <property type="term" value="F:sodium channel activity"/>
    <property type="evidence" value="ECO:0007669"/>
    <property type="project" value="UniProtKB-KW"/>
</dbReference>
<feature type="compositionally biased region" description="Low complexity" evidence="23">
    <location>
        <begin position="1113"/>
        <end position="1125"/>
    </location>
</feature>
<keyword evidence="9" id="KW-0547">Nucleotide-binding</keyword>
<dbReference type="InterPro" id="IPR003938">
    <property type="entry name" value="K_chnl_volt-dep_EAG/ELK/ERG"/>
</dbReference>
<feature type="compositionally biased region" description="Polar residues" evidence="23">
    <location>
        <begin position="217"/>
        <end position="229"/>
    </location>
</feature>
<keyword evidence="15" id="KW-0406">Ion transport</keyword>
<feature type="compositionally biased region" description="Pro residues" evidence="23">
    <location>
        <begin position="1126"/>
        <end position="1135"/>
    </location>
</feature>
<comment type="similarity">
    <text evidence="2">Belongs to the potassium channel HCN family.</text>
</comment>
<dbReference type="PROSITE" id="PS00888">
    <property type="entry name" value="CNMP_BINDING_1"/>
    <property type="match status" value="1"/>
</dbReference>
<evidence type="ECO:0000256" key="2">
    <source>
        <dbReference type="ARBA" id="ARBA00006305"/>
    </source>
</evidence>
<evidence type="ECO:0000256" key="5">
    <source>
        <dbReference type="ARBA" id="ARBA00022475"/>
    </source>
</evidence>
<keyword evidence="18" id="KW-0739">Sodium transport</keyword>
<dbReference type="GO" id="GO:0030552">
    <property type="term" value="F:cAMP binding"/>
    <property type="evidence" value="ECO:0007669"/>
    <property type="project" value="UniProtKB-KW"/>
</dbReference>
<dbReference type="GO" id="GO:0003254">
    <property type="term" value="P:regulation of membrane depolarization"/>
    <property type="evidence" value="ECO:0007669"/>
    <property type="project" value="TreeGrafter"/>
</dbReference>
<keyword evidence="3" id="KW-0813">Transport</keyword>
<accession>A0AAZ3P4I5</accession>
<keyword evidence="5" id="KW-1003">Cell membrane</keyword>
<keyword evidence="4" id="KW-0894">Sodium channel</keyword>
<evidence type="ECO:0000256" key="19">
    <source>
        <dbReference type="ARBA" id="ARBA00023286"/>
    </source>
</evidence>
<keyword evidence="11" id="KW-0851">Voltage-gated channel</keyword>
<feature type="compositionally biased region" description="Gly residues" evidence="23">
    <location>
        <begin position="1138"/>
        <end position="1148"/>
    </location>
</feature>
<keyword evidence="12" id="KW-0630">Potassium</keyword>
<reference evidence="26" key="3">
    <citation type="submission" date="2025-09" db="UniProtKB">
        <authorList>
            <consortium name="Ensembl"/>
        </authorList>
    </citation>
    <scope>IDENTIFICATION</scope>
</reference>
<dbReference type="Ensembl" id="ENSOTST00005135865.1">
    <property type="protein sequence ID" value="ENSOTSP00005111003.1"/>
    <property type="gene ID" value="ENSOTSG00005072486.1"/>
</dbReference>
<organism evidence="26 27">
    <name type="scientific">Oncorhynchus tshawytscha</name>
    <name type="common">Chinook salmon</name>
    <name type="synonym">Salmo tshawytscha</name>
    <dbReference type="NCBI Taxonomy" id="74940"/>
    <lineage>
        <taxon>Eukaryota</taxon>
        <taxon>Metazoa</taxon>
        <taxon>Chordata</taxon>
        <taxon>Craniata</taxon>
        <taxon>Vertebrata</taxon>
        <taxon>Euteleostomi</taxon>
        <taxon>Actinopterygii</taxon>
        <taxon>Neopterygii</taxon>
        <taxon>Teleostei</taxon>
        <taxon>Protacanthopterygii</taxon>
        <taxon>Salmoniformes</taxon>
        <taxon>Salmonidae</taxon>
        <taxon>Salmoninae</taxon>
        <taxon>Oncorhynchus</taxon>
    </lineage>
</organism>
<dbReference type="PANTHER" id="PTHR45689:SF11">
    <property type="entry name" value="POTASSIUM_SODIUM HYPERPOLARIZATION-ACTIVATED CYCLIC NUCLEOTIDE-GATED CHANNEL 2"/>
    <property type="match status" value="1"/>
</dbReference>
<dbReference type="InterPro" id="IPR005821">
    <property type="entry name" value="Ion_trans_dom"/>
</dbReference>
<dbReference type="InterPro" id="IPR018490">
    <property type="entry name" value="cNMP-bd_dom_sf"/>
</dbReference>
<keyword evidence="27" id="KW-1185">Reference proteome</keyword>
<keyword evidence="14" id="KW-0915">Sodium</keyword>
<evidence type="ECO:0000256" key="20">
    <source>
        <dbReference type="ARBA" id="ARBA00023303"/>
    </source>
</evidence>
<dbReference type="FunFam" id="1.10.287.630:FF:000002">
    <property type="entry name" value="Potassium/sodium hyperpolarization-activated cyclic nucleotide-gated channel 4"/>
    <property type="match status" value="1"/>
</dbReference>
<dbReference type="PROSITE" id="PS50042">
    <property type="entry name" value="CNMP_BINDING_3"/>
    <property type="match status" value="1"/>
</dbReference>
<dbReference type="SUPFAM" id="SSF81324">
    <property type="entry name" value="Voltage-gated potassium channels"/>
    <property type="match status" value="1"/>
</dbReference>
<dbReference type="InterPro" id="IPR014710">
    <property type="entry name" value="RmlC-like_jellyroll"/>
</dbReference>
<evidence type="ECO:0000256" key="8">
    <source>
        <dbReference type="ARBA" id="ARBA00022692"/>
    </source>
</evidence>
<dbReference type="PANTHER" id="PTHR45689">
    <property type="entry name" value="I[[H]] CHANNEL, ISOFORM E"/>
    <property type="match status" value="1"/>
</dbReference>
<dbReference type="Gene3D" id="1.10.287.630">
    <property type="entry name" value="Helix hairpin bin"/>
    <property type="match status" value="1"/>
</dbReference>
<dbReference type="InterPro" id="IPR018488">
    <property type="entry name" value="cNMP-bd_CS"/>
</dbReference>
<keyword evidence="7" id="KW-0116">cAMP-binding</keyword>
<evidence type="ECO:0000256" key="12">
    <source>
        <dbReference type="ARBA" id="ARBA00022958"/>
    </source>
</evidence>
<feature type="transmembrane region" description="Helical" evidence="24">
    <location>
        <begin position="622"/>
        <end position="645"/>
    </location>
</feature>
<name>A0AAZ3P4I5_ONCTS</name>
<feature type="region of interest" description="Disordered" evidence="23">
    <location>
        <begin position="1"/>
        <end position="129"/>
    </location>
</feature>
<feature type="transmembrane region" description="Helical" evidence="24">
    <location>
        <begin position="592"/>
        <end position="610"/>
    </location>
</feature>
<reference evidence="26" key="2">
    <citation type="submission" date="2025-08" db="UniProtKB">
        <authorList>
            <consortium name="Ensembl"/>
        </authorList>
    </citation>
    <scope>IDENTIFICATION</scope>
</reference>
<keyword evidence="6" id="KW-0633">Potassium transport</keyword>
<dbReference type="GO" id="GO:0030425">
    <property type="term" value="C:dendrite"/>
    <property type="evidence" value="ECO:0007669"/>
    <property type="project" value="TreeGrafter"/>
</dbReference>
<dbReference type="GO" id="GO:0005249">
    <property type="term" value="F:voltage-gated potassium channel activity"/>
    <property type="evidence" value="ECO:0007669"/>
    <property type="project" value="InterPro"/>
</dbReference>
<dbReference type="CDD" id="cd00038">
    <property type="entry name" value="CAP_ED"/>
    <property type="match status" value="1"/>
</dbReference>
<dbReference type="AlphaFoldDB" id="A0AAZ3P4I5"/>
<keyword evidence="19" id="KW-1071">Ligand-gated ion channel</keyword>
<sequence>MDKNEVSPGSSAATMKKKAAGGSGCSHISAPKAATSNCTRSKSSNCVESVPAAAASQSAPNVKQPGVASNAVIDGAEDGEDESKFQYPRLRRTGGSGSGGGGGGGSIRMKNFTPGGGAAATATRKNSTNNEPILLQTEGAPAATKPTVASKATDTTTCPGDAAGRCETNRAAGAEASGAAVAVEVLNATAGDACNNSTAPISRMKCNKNGECRRDSGTGSLRSIISNKTAGAGRAEDASLRRGACNSARASMDGSATGSMTQGQGEGSANPSVTPVSTGVPEKKDSRVSFSNAPSRKASSSLHGSTQTQTTQQPRNSVTFQKPEDGPQIQAEDADADGSTFMQRQFSAMLQPGVNKFSLRMYGSQKAVEREQERVKSAGNWIIHPYSDFRFYWDFTMLLFMVGNLIVIPVGITFFNDGTTTPWIIFNVISDTFFLMDLVLNFRTGIIIEDNSDIILDPKTIKKTYLKTWFIVDFVSSIPVDYIFLIVEKGIDSEMYKTARALRIVRFTKILSLLRLLRLSRLIRYIHQWEEIFHMTYDLASAVMRIFNLIGMMLLLCHWDGCLQFLVPMLQDFPQDCWVSLNKMVNDTWSELYSFAVFKAMSHMLCIGYGRQAPESLSDIWLTMLSMIVGATCYAVFIGHATALIQSLDSSRRQYQEKYKQVEQYMSFHKLPSDFRQKIHDYYEHRYQGKMFDEDSILEELNEPLREEIVNFNCRKLVASMPLFANAEPNFVTAMLIMLRFEVFQPRDYIIREGTIGKKMYFIQHGVCNVITKGTLGMKLSDGSYFGEICLLTRGRRTASVRAETYCRLYSLSVDNFNEVLEEYPMMRRAFETVAIDRLDRIGKKNSILMHKVQHDLNSGVFNNHENEMIQEIVKYDREMVKLVDLQRPRTMSMTSSVPGGMFSPAGPSGVGALASLQQAVAMSFCPQGMGPMGGMGMGPMGGMGMGPMGGMGMPGMGPMGMGPGPIGPGSASGSGSGTLQSPRMLRRFQVVHSLSQSPVSASPLQSQPPQMAHATGVFGSAISSPPVQSPLAHPGRTFQYMGGAGPSGSQLSLVQHHVPSPTHTIQRPSSQKSTHSLHSGTLSQDARVLSASQLSLPQDGTPPAGPSPPQSTHPSTHASSTSIGPPQPTHPSQPGPSGVGVQVGGRPAGVPQRVAFASTPPPGGAPGMGAAAAAAGSGLPAPGAPKKDSIVSIPELDSARNRLSSNL</sequence>
<dbReference type="Gene3D" id="1.10.287.70">
    <property type="match status" value="1"/>
</dbReference>
<evidence type="ECO:0000313" key="27">
    <source>
        <dbReference type="Proteomes" id="UP000694402"/>
    </source>
</evidence>
<dbReference type="Gene3D" id="2.60.120.10">
    <property type="entry name" value="Jelly Rolls"/>
    <property type="match status" value="1"/>
</dbReference>
<dbReference type="SUPFAM" id="SSF51206">
    <property type="entry name" value="cAMP-binding domain-like"/>
    <property type="match status" value="1"/>
</dbReference>
<evidence type="ECO:0000256" key="4">
    <source>
        <dbReference type="ARBA" id="ARBA00022461"/>
    </source>
</evidence>
<dbReference type="GeneTree" id="ENSGT00940000156523"/>
<evidence type="ECO:0000256" key="14">
    <source>
        <dbReference type="ARBA" id="ARBA00023053"/>
    </source>
</evidence>
<keyword evidence="8 24" id="KW-0812">Transmembrane</keyword>
<feature type="compositionally biased region" description="Low complexity" evidence="23">
    <location>
        <begin position="1169"/>
        <end position="1182"/>
    </location>
</feature>
<comment type="subcellular location">
    <subcellularLocation>
        <location evidence="1">Cell membrane</location>
        <topology evidence="1">Multi-pass membrane protein</topology>
    </subcellularLocation>
</comment>
<gene>
    <name evidence="26" type="primary">LOC121847498</name>
</gene>
<evidence type="ECO:0000256" key="3">
    <source>
        <dbReference type="ARBA" id="ARBA00022448"/>
    </source>
</evidence>
<evidence type="ECO:0000256" key="17">
    <source>
        <dbReference type="ARBA" id="ARBA00023149"/>
    </source>
</evidence>
<feature type="domain" description="Cyclic nucleotide-binding" evidence="25">
    <location>
        <begin position="723"/>
        <end position="829"/>
    </location>
</feature>
<evidence type="ECO:0000256" key="11">
    <source>
        <dbReference type="ARBA" id="ARBA00022882"/>
    </source>
</evidence>
<dbReference type="SMART" id="SM00100">
    <property type="entry name" value="cNMP"/>
    <property type="match status" value="1"/>
</dbReference>
<evidence type="ECO:0000259" key="25">
    <source>
        <dbReference type="PROSITE" id="PS50042"/>
    </source>
</evidence>
<feature type="compositionally biased region" description="Polar residues" evidence="23">
    <location>
        <begin position="1062"/>
        <end position="1083"/>
    </location>
</feature>
<feature type="region of interest" description="Disordered" evidence="23">
    <location>
        <begin position="1096"/>
        <end position="1208"/>
    </location>
</feature>
<feature type="compositionally biased region" description="Polar residues" evidence="23">
    <location>
        <begin position="254"/>
        <end position="277"/>
    </location>
</feature>
<evidence type="ECO:0000313" key="26">
    <source>
        <dbReference type="Ensembl" id="ENSOTSP00005111003.1"/>
    </source>
</evidence>
<feature type="compositionally biased region" description="Polar residues" evidence="23">
    <location>
        <begin position="34"/>
        <end position="47"/>
    </location>
</feature>
<feature type="transmembrane region" description="Helical" evidence="24">
    <location>
        <begin position="391"/>
        <end position="415"/>
    </location>
</feature>
<dbReference type="Pfam" id="PF00027">
    <property type="entry name" value="cNMP_binding"/>
    <property type="match status" value="1"/>
</dbReference>
<dbReference type="GO" id="GO:0030424">
    <property type="term" value="C:axon"/>
    <property type="evidence" value="ECO:0007669"/>
    <property type="project" value="TreeGrafter"/>
</dbReference>
<comment type="catalytic activity">
    <reaction evidence="22">
        <text>Na(+)(in) = Na(+)(out)</text>
        <dbReference type="Rhea" id="RHEA:34963"/>
        <dbReference type="ChEBI" id="CHEBI:29101"/>
    </reaction>
</comment>
<evidence type="ECO:0000256" key="18">
    <source>
        <dbReference type="ARBA" id="ARBA00023201"/>
    </source>
</evidence>
<protein>
    <recommendedName>
        <fullName evidence="25">Cyclic nucleotide-binding domain-containing protein</fullName>
    </recommendedName>
</protein>
<evidence type="ECO:0000256" key="24">
    <source>
        <dbReference type="SAM" id="Phobius"/>
    </source>
</evidence>
<dbReference type="PRINTS" id="PR01463">
    <property type="entry name" value="EAGCHANLFMLY"/>
</dbReference>
<keyword evidence="17" id="KW-0114">cAMP</keyword>
<keyword evidence="16 24" id="KW-0472">Membrane</keyword>
<dbReference type="Proteomes" id="UP000694402">
    <property type="component" value="Unassembled WGS sequence"/>
</dbReference>
<evidence type="ECO:0000256" key="21">
    <source>
        <dbReference type="ARBA" id="ARBA00034430"/>
    </source>
</evidence>
<feature type="compositionally biased region" description="Polar residues" evidence="23">
    <location>
        <begin position="288"/>
        <end position="320"/>
    </location>
</feature>
<comment type="catalytic activity">
    <reaction evidence="21">
        <text>K(+)(in) = K(+)(out)</text>
        <dbReference type="Rhea" id="RHEA:29463"/>
        <dbReference type="ChEBI" id="CHEBI:29103"/>
    </reaction>
</comment>
<dbReference type="InterPro" id="IPR000595">
    <property type="entry name" value="cNMP-bd_dom"/>
</dbReference>
<dbReference type="FunFam" id="2.60.120.10:FF:000007">
    <property type="entry name" value="Putative potassium/sodium hyperpolarization-activated cyclic nucleotide-gated channel 2"/>
    <property type="match status" value="1"/>
</dbReference>
<evidence type="ECO:0000256" key="9">
    <source>
        <dbReference type="ARBA" id="ARBA00022741"/>
    </source>
</evidence>
<feature type="region of interest" description="Disordered" evidence="23">
    <location>
        <begin position="208"/>
        <end position="332"/>
    </location>
</feature>